<gene>
    <name evidence="3" type="ORF">PV09_02952</name>
</gene>
<dbReference type="PANTHER" id="PTHR42470:SF2">
    <property type="match status" value="1"/>
</dbReference>
<protein>
    <recommendedName>
        <fullName evidence="2">DUF7924 domain-containing protein</fullName>
    </recommendedName>
</protein>
<evidence type="ECO:0000313" key="3">
    <source>
        <dbReference type="EMBL" id="KIW06518.1"/>
    </source>
</evidence>
<organism evidence="3 4">
    <name type="scientific">Verruconis gallopava</name>
    <dbReference type="NCBI Taxonomy" id="253628"/>
    <lineage>
        <taxon>Eukaryota</taxon>
        <taxon>Fungi</taxon>
        <taxon>Dikarya</taxon>
        <taxon>Ascomycota</taxon>
        <taxon>Pezizomycotina</taxon>
        <taxon>Dothideomycetes</taxon>
        <taxon>Pleosporomycetidae</taxon>
        <taxon>Venturiales</taxon>
        <taxon>Sympoventuriaceae</taxon>
        <taxon>Verruconis</taxon>
    </lineage>
</organism>
<feature type="domain" description="DUF7924" evidence="2">
    <location>
        <begin position="351"/>
        <end position="387"/>
    </location>
</feature>
<feature type="compositionally biased region" description="Low complexity" evidence="1">
    <location>
        <begin position="103"/>
        <end position="123"/>
    </location>
</feature>
<dbReference type="EMBL" id="KN847535">
    <property type="protein sequence ID" value="KIW06518.1"/>
    <property type="molecule type" value="Genomic_DNA"/>
</dbReference>
<dbReference type="OrthoDB" id="5132737at2759"/>
<dbReference type="GeneID" id="27310925"/>
<feature type="compositionally biased region" description="Polar residues" evidence="1">
    <location>
        <begin position="414"/>
        <end position="449"/>
    </location>
</feature>
<dbReference type="InParanoid" id="A0A0D2AI46"/>
<accession>A0A0D2AI46</accession>
<dbReference type="HOGENOM" id="CLU_025457_2_0_1"/>
<feature type="region of interest" description="Disordered" evidence="1">
    <location>
        <begin position="1"/>
        <end position="57"/>
    </location>
</feature>
<dbReference type="VEuPathDB" id="FungiDB:PV09_02952"/>
<proteinExistence type="predicted"/>
<sequence length="582" mass="65015">MPSSENKVHRKDRERLTRPRTSRVAKTLAIEKESTVRTDKKRQEEQAMEENCVDGQTDPILYWTKTGHWPKGYTEQSDKNTSHLLARQKSSGSLRRRKSPLVSVDPASVATSSVAPSSTTPSDQKPRDVKSAPYQDPRYETLLTTKGSFIIISDLDVDEGNKTLCRSLLQKEQTVHEQSLFRDDLFEQTIQKIQNRNEARVIQDISRLIVPSAEALTSYGAKHLKFLIESVNEGWNNSFPLTGMRPQPDYSVGFKREASTSEQLNKLASFIGNFISSDHSYLMATYYMYFPFFTCEVKCGAAALDIADRQHAYSIILAVRATVELFRLVGREMKLHREILAFSISHNHRLFSFTPLNGKEKWTAYKFTKNIYDIWMPNHFKRLCSAIDQIPVDLDFSVAQPSKSFGLSEDLQGHNLSGSSQPDSQSYGNSQQSTSSGARDSTPNTSFTDRGTPKRPRKRLAEGQQSKTRVEGKRLAGQKDSNAAKKAKQGRGTQGVVKPTRPRSRSTLLEAGKTAMDKLEVAGGSLEEEVEVLAKQQTHATSEAKTGDRKEINLIASNDANTATANEAGPHRFLAIKSSSSP</sequence>
<name>A0A0D2AI46_9PEZI</name>
<dbReference type="STRING" id="253628.A0A0D2AI46"/>
<feature type="region of interest" description="Disordered" evidence="1">
    <location>
        <begin position="563"/>
        <end position="582"/>
    </location>
</feature>
<dbReference type="Proteomes" id="UP000053259">
    <property type="component" value="Unassembled WGS sequence"/>
</dbReference>
<feature type="region of interest" description="Disordered" evidence="1">
    <location>
        <begin position="73"/>
        <end position="137"/>
    </location>
</feature>
<reference evidence="3 4" key="1">
    <citation type="submission" date="2015-01" db="EMBL/GenBank/DDBJ databases">
        <title>The Genome Sequence of Ochroconis gallopava CBS43764.</title>
        <authorList>
            <consortium name="The Broad Institute Genomics Platform"/>
            <person name="Cuomo C."/>
            <person name="de Hoog S."/>
            <person name="Gorbushina A."/>
            <person name="Stielow B."/>
            <person name="Teixiera M."/>
            <person name="Abouelleil A."/>
            <person name="Chapman S.B."/>
            <person name="Priest M."/>
            <person name="Young S.K."/>
            <person name="Wortman J."/>
            <person name="Nusbaum C."/>
            <person name="Birren B."/>
        </authorList>
    </citation>
    <scope>NUCLEOTIDE SEQUENCE [LARGE SCALE GENOMIC DNA]</scope>
    <source>
        <strain evidence="3 4">CBS 43764</strain>
    </source>
</reference>
<feature type="region of interest" description="Disordered" evidence="1">
    <location>
        <begin position="407"/>
        <end position="505"/>
    </location>
</feature>
<evidence type="ECO:0000256" key="1">
    <source>
        <dbReference type="SAM" id="MobiDB-lite"/>
    </source>
</evidence>
<evidence type="ECO:0000259" key="2">
    <source>
        <dbReference type="Pfam" id="PF25545"/>
    </source>
</evidence>
<dbReference type="RefSeq" id="XP_016216387.1">
    <property type="nucleotide sequence ID" value="XM_016356081.1"/>
</dbReference>
<evidence type="ECO:0000313" key="4">
    <source>
        <dbReference type="Proteomes" id="UP000053259"/>
    </source>
</evidence>
<dbReference type="InterPro" id="IPR057684">
    <property type="entry name" value="DUF7924"/>
</dbReference>
<feature type="domain" description="DUF7924" evidence="2">
    <location>
        <begin position="186"/>
        <end position="350"/>
    </location>
</feature>
<feature type="compositionally biased region" description="Basic and acidic residues" evidence="1">
    <location>
        <begin position="29"/>
        <end position="45"/>
    </location>
</feature>
<dbReference type="Pfam" id="PF25545">
    <property type="entry name" value="DUF7924"/>
    <property type="match status" value="2"/>
</dbReference>
<dbReference type="PANTHER" id="PTHR42470">
    <property type="entry name" value="VAST DOMAIN-CONTAINING PROTEIN"/>
    <property type="match status" value="1"/>
</dbReference>
<dbReference type="AlphaFoldDB" id="A0A0D2AI46"/>
<keyword evidence="4" id="KW-1185">Reference proteome</keyword>